<dbReference type="AlphaFoldDB" id="A0A419V4Z3"/>
<protein>
    <recommendedName>
        <fullName evidence="3">Serine hydrolase family protein</fullName>
    </recommendedName>
</protein>
<evidence type="ECO:0000313" key="2">
    <source>
        <dbReference type="Proteomes" id="UP000285120"/>
    </source>
</evidence>
<dbReference type="InterPro" id="IPR010662">
    <property type="entry name" value="RBBP9/YdeN"/>
</dbReference>
<dbReference type="RefSeq" id="WP_120193053.1">
    <property type="nucleotide sequence ID" value="NZ_RAPK01000008.1"/>
</dbReference>
<dbReference type="Pfam" id="PF06821">
    <property type="entry name" value="Ser_hydrolase"/>
    <property type="match status" value="1"/>
</dbReference>
<dbReference type="SUPFAM" id="SSF53474">
    <property type="entry name" value="alpha/beta-Hydrolases"/>
    <property type="match status" value="1"/>
</dbReference>
<reference evidence="1 2" key="1">
    <citation type="submission" date="2018-09" db="EMBL/GenBank/DDBJ databases">
        <title>Genomic Encyclopedia of Archaeal and Bacterial Type Strains, Phase II (KMG-II): from individual species to whole genera.</title>
        <authorList>
            <person name="Goeker M."/>
        </authorList>
    </citation>
    <scope>NUCLEOTIDE SEQUENCE [LARGE SCALE GENOMIC DNA]</scope>
    <source>
        <strain evidence="1 2">DSM 17008</strain>
    </source>
</reference>
<dbReference type="Gene3D" id="3.40.50.1820">
    <property type="entry name" value="alpha/beta hydrolase"/>
    <property type="match status" value="1"/>
</dbReference>
<organism evidence="1 2">
    <name type="scientific">Sinobaca qinghaiensis</name>
    <dbReference type="NCBI Taxonomy" id="342944"/>
    <lineage>
        <taxon>Bacteria</taxon>
        <taxon>Bacillati</taxon>
        <taxon>Bacillota</taxon>
        <taxon>Bacilli</taxon>
        <taxon>Bacillales</taxon>
        <taxon>Sporolactobacillaceae</taxon>
        <taxon>Sinobaca</taxon>
    </lineage>
</organism>
<proteinExistence type="predicted"/>
<name>A0A419V4Z3_9BACL</name>
<dbReference type="OrthoDB" id="9804993at2"/>
<dbReference type="EMBL" id="RAPK01000008">
    <property type="protein sequence ID" value="RKD73565.1"/>
    <property type="molecule type" value="Genomic_DNA"/>
</dbReference>
<gene>
    <name evidence="1" type="ORF">ATL39_1861</name>
</gene>
<dbReference type="Proteomes" id="UP000285120">
    <property type="component" value="Unassembled WGS sequence"/>
</dbReference>
<dbReference type="PANTHER" id="PTHR15394">
    <property type="entry name" value="SERINE HYDROLASE RBBP9"/>
    <property type="match status" value="1"/>
</dbReference>
<dbReference type="PANTHER" id="PTHR15394:SF3">
    <property type="entry name" value="SERINE HYDROLASE RBBP9"/>
    <property type="match status" value="1"/>
</dbReference>
<evidence type="ECO:0008006" key="3">
    <source>
        <dbReference type="Google" id="ProtNLM"/>
    </source>
</evidence>
<dbReference type="InterPro" id="IPR029058">
    <property type="entry name" value="AB_hydrolase_fold"/>
</dbReference>
<comment type="caution">
    <text evidence="1">The sequence shown here is derived from an EMBL/GenBank/DDBJ whole genome shotgun (WGS) entry which is preliminary data.</text>
</comment>
<accession>A0A419V4Z3</accession>
<keyword evidence="2" id="KW-1185">Reference proteome</keyword>
<dbReference type="GO" id="GO:0016787">
    <property type="term" value="F:hydrolase activity"/>
    <property type="evidence" value="ECO:0007669"/>
    <property type="project" value="InterPro"/>
</dbReference>
<sequence>MTKQVLFIHSAGPQKPSEGSNGLTAYLKEALGAEYQLLTPEMPNPEDPRYSLWKEQLEKEFTGLDREVILVGHSLGGSVLVKYLAEKTVIPVIAGLFLVATPYWGGKKGWQAEEFNFPVDFASRLPSISRICLYHSQNDEVVPFSHLEHFNKQLPNAETRILEGHDHTFQHGLPALVDDIQQI</sequence>
<evidence type="ECO:0000313" key="1">
    <source>
        <dbReference type="EMBL" id="RKD73565.1"/>
    </source>
</evidence>